<evidence type="ECO:0000256" key="3">
    <source>
        <dbReference type="SAM" id="MobiDB-lite"/>
    </source>
</evidence>
<dbReference type="GO" id="GO:0016747">
    <property type="term" value="F:acyltransferase activity, transferring groups other than amino-acyl groups"/>
    <property type="evidence" value="ECO:0007669"/>
    <property type="project" value="InterPro"/>
</dbReference>
<dbReference type="AlphaFoldDB" id="A0A4Y6U9Q2"/>
<feature type="compositionally biased region" description="Acidic residues" evidence="3">
    <location>
        <begin position="69"/>
        <end position="79"/>
    </location>
</feature>
<keyword evidence="2" id="KW-0012">Acyltransferase</keyword>
<dbReference type="Proteomes" id="UP000318709">
    <property type="component" value="Chromosome"/>
</dbReference>
<protein>
    <submittedName>
        <fullName evidence="5">GNAT family N-acetyltransferase</fullName>
    </submittedName>
</protein>
<evidence type="ECO:0000259" key="4">
    <source>
        <dbReference type="PROSITE" id="PS51186"/>
    </source>
</evidence>
<evidence type="ECO:0000256" key="1">
    <source>
        <dbReference type="ARBA" id="ARBA00022679"/>
    </source>
</evidence>
<feature type="region of interest" description="Disordered" evidence="3">
    <location>
        <begin position="37"/>
        <end position="109"/>
    </location>
</feature>
<dbReference type="Gene3D" id="3.40.630.30">
    <property type="match status" value="1"/>
</dbReference>
<feature type="compositionally biased region" description="Polar residues" evidence="3">
    <location>
        <begin position="83"/>
        <end position="95"/>
    </location>
</feature>
<keyword evidence="6" id="KW-1185">Reference proteome</keyword>
<feature type="compositionally biased region" description="Polar residues" evidence="3">
    <location>
        <begin position="1"/>
        <end position="11"/>
    </location>
</feature>
<evidence type="ECO:0000313" key="5">
    <source>
        <dbReference type="EMBL" id="QDH13288.1"/>
    </source>
</evidence>
<evidence type="ECO:0000313" key="6">
    <source>
        <dbReference type="Proteomes" id="UP000318709"/>
    </source>
</evidence>
<dbReference type="EMBL" id="CP038231">
    <property type="protein sequence ID" value="QDH13288.1"/>
    <property type="molecule type" value="Genomic_DNA"/>
</dbReference>
<keyword evidence="1 5" id="KW-0808">Transferase</keyword>
<feature type="domain" description="N-acetyltransferase" evidence="4">
    <location>
        <begin position="159"/>
        <end position="306"/>
    </location>
</feature>
<name>A0A4Y6U9Q2_9PROT</name>
<dbReference type="PANTHER" id="PTHR43072">
    <property type="entry name" value="N-ACETYLTRANSFERASE"/>
    <property type="match status" value="1"/>
</dbReference>
<dbReference type="InterPro" id="IPR000182">
    <property type="entry name" value="GNAT_dom"/>
</dbReference>
<feature type="region of interest" description="Disordered" evidence="3">
    <location>
        <begin position="1"/>
        <end position="24"/>
    </location>
</feature>
<dbReference type="RefSeq" id="WP_141442949.1">
    <property type="nucleotide sequence ID" value="NZ_CP038231.1"/>
</dbReference>
<organism evidence="5 6">
    <name type="scientific">Formicincola oecophyllae</name>
    <dbReference type="NCBI Taxonomy" id="2558361"/>
    <lineage>
        <taxon>Bacteria</taxon>
        <taxon>Pseudomonadati</taxon>
        <taxon>Pseudomonadota</taxon>
        <taxon>Alphaproteobacteria</taxon>
        <taxon>Acetobacterales</taxon>
        <taxon>Acetobacteraceae</taxon>
        <taxon>Formicincola</taxon>
    </lineage>
</organism>
<dbReference type="Pfam" id="PF00583">
    <property type="entry name" value="Acetyltransf_1"/>
    <property type="match status" value="1"/>
</dbReference>
<dbReference type="OrthoDB" id="5459937at2"/>
<dbReference type="CDD" id="cd04301">
    <property type="entry name" value="NAT_SF"/>
    <property type="match status" value="1"/>
</dbReference>
<gene>
    <name evidence="5" type="ORF">E3E12_02680</name>
</gene>
<dbReference type="SUPFAM" id="SSF55729">
    <property type="entry name" value="Acyl-CoA N-acyltransferases (Nat)"/>
    <property type="match status" value="1"/>
</dbReference>
<accession>A0A4Y6U9Q2</accession>
<feature type="compositionally biased region" description="Low complexity" evidence="3">
    <location>
        <begin position="54"/>
        <end position="65"/>
    </location>
</feature>
<dbReference type="PANTHER" id="PTHR43072:SF23">
    <property type="entry name" value="UPF0039 PROTEIN C11D3.02C"/>
    <property type="match status" value="1"/>
</dbReference>
<dbReference type="InterPro" id="IPR016181">
    <property type="entry name" value="Acyl_CoA_acyltransferase"/>
</dbReference>
<dbReference type="KEGG" id="swf:E3E12_02680"/>
<evidence type="ECO:0000256" key="2">
    <source>
        <dbReference type="ARBA" id="ARBA00023315"/>
    </source>
</evidence>
<reference evidence="5 6" key="1">
    <citation type="submission" date="2019-03" db="EMBL/GenBank/DDBJ databases">
        <title>The complete genome sequence of Swingsia_sp. F3b2 LMG30590(T).</title>
        <authorList>
            <person name="Chua K.-O."/>
            <person name="Chan K.-G."/>
            <person name="See-Too W.-S."/>
        </authorList>
    </citation>
    <scope>NUCLEOTIDE SEQUENCE [LARGE SCALE GENOMIC DNA]</scope>
    <source>
        <strain evidence="5 6">F3b2</strain>
    </source>
</reference>
<sequence>MTDANSVSPTVAKSPKTGTATTLAEAAPATGALAFAQRLRAADHAAPPTPPQKAPSAPSALAEPAQEVTLEEPEAEEPEEAQKTVSENISESVSGNVFEPDKVPRHRKRRTLPEILHLSFRKHAPNDELVKRLRRDPGHADWPVFGTRLVACTFEKHGQAVADIINHAILHSTSVYEYAPLSPAEVKEWFAQRAKNSVPVIGLEDADGLLLGFASWGPYRHERAYKYTVEHSIYVRDGYRGHGFGRILMENLLAAARKRQVHVMMAAIDAGNVGSCALHDKMGFRLVGTLPQVGFKFGRWLDLALYQIILDGPPHPMDG</sequence>
<proteinExistence type="predicted"/>
<dbReference type="PROSITE" id="PS51186">
    <property type="entry name" value="GNAT"/>
    <property type="match status" value="1"/>
</dbReference>